<keyword evidence="2" id="KW-1185">Reference proteome</keyword>
<gene>
    <name evidence="1" type="ORF">K1T71_014474</name>
</gene>
<evidence type="ECO:0000313" key="2">
    <source>
        <dbReference type="Proteomes" id="UP000824533"/>
    </source>
</evidence>
<dbReference type="Proteomes" id="UP000824533">
    <property type="component" value="Linkage Group LG29"/>
</dbReference>
<proteinExistence type="predicted"/>
<comment type="caution">
    <text evidence="1">The sequence shown here is derived from an EMBL/GenBank/DDBJ whole genome shotgun (WGS) entry which is preliminary data.</text>
</comment>
<evidence type="ECO:0000313" key="1">
    <source>
        <dbReference type="EMBL" id="KAJ0169868.1"/>
    </source>
</evidence>
<protein>
    <submittedName>
        <fullName evidence="1">Uncharacterized protein</fullName>
    </submittedName>
</protein>
<organism evidence="1 2">
    <name type="scientific">Dendrolimus kikuchii</name>
    <dbReference type="NCBI Taxonomy" id="765133"/>
    <lineage>
        <taxon>Eukaryota</taxon>
        <taxon>Metazoa</taxon>
        <taxon>Ecdysozoa</taxon>
        <taxon>Arthropoda</taxon>
        <taxon>Hexapoda</taxon>
        <taxon>Insecta</taxon>
        <taxon>Pterygota</taxon>
        <taxon>Neoptera</taxon>
        <taxon>Endopterygota</taxon>
        <taxon>Lepidoptera</taxon>
        <taxon>Glossata</taxon>
        <taxon>Ditrysia</taxon>
        <taxon>Bombycoidea</taxon>
        <taxon>Lasiocampidae</taxon>
        <taxon>Dendrolimus</taxon>
    </lineage>
</organism>
<sequence length="592" mass="66078">MFNFFFIYLSFLFVSARSIVITPSYIASEPLCEAPGIIMYGTYSVSGIPYKNIPRAYKECTITVTCTEGFVLYGEQVANCKNGKWSSEVATCELPCTLKEDKSVKFYCLNNTELVPCNKNLLRGTEIFPVCKENYKYKDEIRKMTCNHYGYFDHGVICVPDSNVTGQGSNISSSTNIVPNIAVSEPLCEAPNGIMYGSYSVVGIPYKDVPRAYEECTITVTCTEGFVLYGEQVINCKNGKWSSEVATCELSCTLKEDKSVYFYCLNNTELVPCNKNLLRGTEIFPICKENYKYEGEIRKMTCSHYGFFDHGVICVPDSNVTAECGVSSVNLPLISMGFNAAPGEVPWHAGVYTKSTKPYMLLCGGSIVTSSYVISAAHCFWYDDRKMDSSQYAVAVGKTHRSWSALSDIHAQYFDVADVHLPMLFFDSLANYQNDIALVKLATVIEFNRFVKPVCLEFSEDLNNGQLQDGNFGKVSGWGFMNMEGDPPNLLKTTFLPYISLSKCANESSYSFKSYLNYDKICAGYTNGTAVCKGDSGGGLVFHKTIDGVTRYYLQGIVSIAPVHNVMKCNVYSWAIFTHVYAHRNFIKLYLK</sequence>
<reference evidence="1 2" key="1">
    <citation type="journal article" date="2021" name="Front. Genet.">
        <title>Chromosome-Level Genome Assembly Reveals Significant Gene Expansion in the Toll and IMD Signaling Pathways of Dendrolimus kikuchii.</title>
        <authorList>
            <person name="Zhou J."/>
            <person name="Wu P."/>
            <person name="Xiong Z."/>
            <person name="Liu N."/>
            <person name="Zhao N."/>
            <person name="Ji M."/>
            <person name="Qiu Y."/>
            <person name="Yang B."/>
        </authorList>
    </citation>
    <scope>NUCLEOTIDE SEQUENCE [LARGE SCALE GENOMIC DNA]</scope>
    <source>
        <strain evidence="1">Ann1</strain>
    </source>
</reference>
<accession>A0ACC1CE74</accession>
<dbReference type="EMBL" id="CM034415">
    <property type="protein sequence ID" value="KAJ0169868.1"/>
    <property type="molecule type" value="Genomic_DNA"/>
</dbReference>
<name>A0ACC1CE74_9NEOP</name>